<evidence type="ECO:0000313" key="2">
    <source>
        <dbReference type="EMBL" id="EER69045.1"/>
    </source>
</evidence>
<evidence type="ECO:0000256" key="1">
    <source>
        <dbReference type="SAM" id="Phobius"/>
    </source>
</evidence>
<protein>
    <submittedName>
        <fullName evidence="2">Uncharacterized protein</fullName>
    </submittedName>
</protein>
<keyword evidence="1" id="KW-0812">Transmembrane</keyword>
<reference evidence="2" key="2">
    <citation type="submission" date="2009-06" db="EMBL/GenBank/DDBJ databases">
        <authorList>
            <person name="Sebastian Y."/>
            <person name="Madupu R."/>
            <person name="Durkin A.S."/>
            <person name="Torralba M."/>
            <person name="Methe B."/>
            <person name="Sutton G.G."/>
            <person name="Strausberg R.L."/>
            <person name="Nelson K.E."/>
        </authorList>
    </citation>
    <scope>NUCLEOTIDE SEQUENCE [LARGE SCALE GENOMIC DNA]</scope>
    <source>
        <strain evidence="2">ATCC 10379</strain>
    </source>
</reference>
<dbReference type="EMBL" id="ACDZ02000005">
    <property type="protein sequence ID" value="EER69045.1"/>
    <property type="molecule type" value="Genomic_DNA"/>
</dbReference>
<gene>
    <name evidence="2" type="ORF">GEMHA0001_1226</name>
</gene>
<keyword evidence="1" id="KW-1133">Transmembrane helix</keyword>
<dbReference type="OrthoDB" id="2988786at2"/>
<dbReference type="RefSeq" id="WP_004263334.1">
    <property type="nucleotide sequence ID" value="NZ_ACDZ02000005.1"/>
</dbReference>
<comment type="caution">
    <text evidence="2">The sequence shown here is derived from an EMBL/GenBank/DDBJ whole genome shotgun (WGS) entry which is preliminary data.</text>
</comment>
<proteinExistence type="predicted"/>
<feature type="transmembrane region" description="Helical" evidence="1">
    <location>
        <begin position="201"/>
        <end position="220"/>
    </location>
</feature>
<accession>C5NUK2</accession>
<evidence type="ECO:0000313" key="3">
    <source>
        <dbReference type="Proteomes" id="UP000006004"/>
    </source>
</evidence>
<reference evidence="2" key="1">
    <citation type="submission" date="2009-01" db="EMBL/GenBank/DDBJ databases">
        <authorList>
            <person name="Fulton L."/>
            <person name="Clifton S."/>
            <person name="Chinwalla A.T."/>
            <person name="Mitreva M."/>
            <person name="Sodergren E."/>
            <person name="Weinstock G."/>
            <person name="Clifton S."/>
            <person name="Dooling D.J."/>
            <person name="Fulton B."/>
            <person name="Minx P."/>
            <person name="Pepin K.H."/>
            <person name="Johnson M."/>
            <person name="Bhonagiri V."/>
            <person name="Nash W.E."/>
            <person name="Mardis E.R."/>
            <person name="Wilson R.K."/>
        </authorList>
    </citation>
    <scope>NUCLEOTIDE SEQUENCE [LARGE SCALE GENOMIC DNA]</scope>
    <source>
        <strain evidence="2">ATCC 10379</strain>
    </source>
</reference>
<organism evidence="2 3">
    <name type="scientific">Gemella haemolysans ATCC 10379</name>
    <dbReference type="NCBI Taxonomy" id="546270"/>
    <lineage>
        <taxon>Bacteria</taxon>
        <taxon>Bacillati</taxon>
        <taxon>Bacillota</taxon>
        <taxon>Bacilli</taxon>
        <taxon>Bacillales</taxon>
        <taxon>Gemellaceae</taxon>
        <taxon>Gemella</taxon>
    </lineage>
</organism>
<dbReference type="GeneID" id="93288375"/>
<name>C5NUK2_9BACL</name>
<sequence>MRKSYLRGTWLILFWAILFVLFSIASTIRLYEDRTKSAEVQYKEGNQFQESSGYTFIKVEALEELDITDDSLKDNQKFYMLQHEHGFVMLKASKEDVEKLIQSNDIPNEKLIDLKDKNIYSRVDAIFERGSKGRKNISPELKEKFKNAAEHSLLISERVLDVFKEIGIKKSVDDYSSEFRDKLREKPFLYNFYLTVPGKGYYIGSYGMEVVILLITFFLIRSVIKNIRKNKAEYEELFITYPETERDLDILVREAKYINKKLKALIYKDALILYGRGFNFQLLSGFSKVTFDREIRKGRVISYRAHFHNNFKTDEKVKICSNYKNSREDIDELGKTLKQTFGKIVRYNF</sequence>
<keyword evidence="3" id="KW-1185">Reference proteome</keyword>
<dbReference type="Proteomes" id="UP000006004">
    <property type="component" value="Unassembled WGS sequence"/>
</dbReference>
<keyword evidence="1" id="KW-0472">Membrane</keyword>
<dbReference type="AlphaFoldDB" id="C5NUK2"/>
<dbReference type="eggNOG" id="ENOG50344QH">
    <property type="taxonomic scope" value="Bacteria"/>
</dbReference>